<evidence type="ECO:0000256" key="1">
    <source>
        <dbReference type="SAM" id="MobiDB-lite"/>
    </source>
</evidence>
<keyword evidence="3" id="KW-1185">Reference proteome</keyword>
<dbReference type="AlphaFoldDB" id="A0A9Q3GIK4"/>
<organism evidence="2 3">
    <name type="scientific">Austropuccinia psidii MF-1</name>
    <dbReference type="NCBI Taxonomy" id="1389203"/>
    <lineage>
        <taxon>Eukaryota</taxon>
        <taxon>Fungi</taxon>
        <taxon>Dikarya</taxon>
        <taxon>Basidiomycota</taxon>
        <taxon>Pucciniomycotina</taxon>
        <taxon>Pucciniomycetes</taxon>
        <taxon>Pucciniales</taxon>
        <taxon>Sphaerophragmiaceae</taxon>
        <taxon>Austropuccinia</taxon>
    </lineage>
</organism>
<reference evidence="2" key="1">
    <citation type="submission" date="2021-03" db="EMBL/GenBank/DDBJ databases">
        <title>Draft genome sequence of rust myrtle Austropuccinia psidii MF-1, a brazilian biotype.</title>
        <authorList>
            <person name="Quecine M.C."/>
            <person name="Pachon D.M.R."/>
            <person name="Bonatelli M.L."/>
            <person name="Correr F.H."/>
            <person name="Franceschini L.M."/>
            <person name="Leite T.F."/>
            <person name="Margarido G.R.A."/>
            <person name="Almeida C.A."/>
            <person name="Ferrarezi J.A."/>
            <person name="Labate C.A."/>
        </authorList>
    </citation>
    <scope>NUCLEOTIDE SEQUENCE</scope>
    <source>
        <strain evidence="2">MF-1</strain>
    </source>
</reference>
<gene>
    <name evidence="2" type="ORF">O181_007532</name>
</gene>
<proteinExistence type="predicted"/>
<evidence type="ECO:0000313" key="2">
    <source>
        <dbReference type="EMBL" id="MBW0467817.1"/>
    </source>
</evidence>
<name>A0A9Q3GIK4_9BASI</name>
<accession>A0A9Q3GIK4</accession>
<dbReference type="EMBL" id="AVOT02001689">
    <property type="protein sequence ID" value="MBW0467817.1"/>
    <property type="molecule type" value="Genomic_DNA"/>
</dbReference>
<evidence type="ECO:0000313" key="3">
    <source>
        <dbReference type="Proteomes" id="UP000765509"/>
    </source>
</evidence>
<dbReference type="Proteomes" id="UP000765509">
    <property type="component" value="Unassembled WGS sequence"/>
</dbReference>
<comment type="caution">
    <text evidence="2">The sequence shown here is derived from an EMBL/GenBank/DDBJ whole genome shotgun (WGS) entry which is preliminary data.</text>
</comment>
<feature type="region of interest" description="Disordered" evidence="1">
    <location>
        <begin position="1"/>
        <end position="91"/>
    </location>
</feature>
<protein>
    <submittedName>
        <fullName evidence="2">Uncharacterized protein</fullName>
    </submittedName>
</protein>
<sequence>MQEFLLSKIEKKGKIMEQTPHTPGASPRETNLQRHVGPENSPISPTPGPREIPTPETEPRIQKLARRTFFSTPNHPLPSKKKVPWQDRCVV</sequence>